<accession>A0ABU3DZM7</accession>
<dbReference type="Gene3D" id="3.10.620.30">
    <property type="match status" value="1"/>
</dbReference>
<name>A0ABU3DZM7_9FLAO</name>
<gene>
    <name evidence="2" type="ORF">RM549_04900</name>
</gene>
<dbReference type="Gene3D" id="2.60.40.3140">
    <property type="match status" value="1"/>
</dbReference>
<proteinExistence type="predicted"/>
<evidence type="ECO:0000313" key="2">
    <source>
        <dbReference type="EMBL" id="MDT0689110.1"/>
    </source>
</evidence>
<keyword evidence="3" id="KW-1185">Reference proteome</keyword>
<organism evidence="2 3">
    <name type="scientific">Autumnicola patrickiae</name>
    <dbReference type="NCBI Taxonomy" id="3075591"/>
    <lineage>
        <taxon>Bacteria</taxon>
        <taxon>Pseudomonadati</taxon>
        <taxon>Bacteroidota</taxon>
        <taxon>Flavobacteriia</taxon>
        <taxon>Flavobacteriales</taxon>
        <taxon>Flavobacteriaceae</taxon>
        <taxon>Autumnicola</taxon>
    </lineage>
</organism>
<feature type="domain" description="DUF3857" evidence="1">
    <location>
        <begin position="54"/>
        <end position="211"/>
    </location>
</feature>
<comment type="caution">
    <text evidence="2">The sequence shown here is derived from an EMBL/GenBank/DDBJ whole genome shotgun (WGS) entry which is preliminary data.</text>
</comment>
<evidence type="ECO:0000313" key="3">
    <source>
        <dbReference type="Proteomes" id="UP001261624"/>
    </source>
</evidence>
<protein>
    <submittedName>
        <fullName evidence="2">DUF3857 domain-containing protein</fullName>
    </submittedName>
</protein>
<dbReference type="Proteomes" id="UP001261624">
    <property type="component" value="Unassembled WGS sequence"/>
</dbReference>
<dbReference type="EMBL" id="JAVRHM010000004">
    <property type="protein sequence ID" value="MDT0689110.1"/>
    <property type="molecule type" value="Genomic_DNA"/>
</dbReference>
<dbReference type="Gene3D" id="2.60.120.1130">
    <property type="match status" value="1"/>
</dbReference>
<dbReference type="InterPro" id="IPR024618">
    <property type="entry name" value="DUF3857"/>
</dbReference>
<reference evidence="2 3" key="1">
    <citation type="submission" date="2023-09" db="EMBL/GenBank/DDBJ databases">
        <authorList>
            <person name="Rey-Velasco X."/>
        </authorList>
    </citation>
    <scope>NUCLEOTIDE SEQUENCE [LARGE SCALE GENOMIC DNA]</scope>
    <source>
        <strain evidence="2 3">F188</strain>
    </source>
</reference>
<dbReference type="SUPFAM" id="SSF54001">
    <property type="entry name" value="Cysteine proteinases"/>
    <property type="match status" value="1"/>
</dbReference>
<dbReference type="InterPro" id="IPR038765">
    <property type="entry name" value="Papain-like_cys_pep_sf"/>
</dbReference>
<dbReference type="Pfam" id="PF12969">
    <property type="entry name" value="DUF3857"/>
    <property type="match status" value="1"/>
</dbReference>
<dbReference type="RefSeq" id="WP_311682347.1">
    <property type="nucleotide sequence ID" value="NZ_JAVRHM010000004.1"/>
</dbReference>
<evidence type="ECO:0000259" key="1">
    <source>
        <dbReference type="Pfam" id="PF12969"/>
    </source>
</evidence>
<sequence>MHKYWLLIFGGLYCLNLQCQDYPVSHIDISLLNNANAVIRNYDEKIVVEDLDKVVTKIDKVITILNQKGDRFLGAYEVYDASEKIKHQQAIVYDRNGKQIKKIRGRDFMDESNFPSFVLFADNRVSYLNYTPRSYPYTIHYTSEVESKNSIFIPEWRPVPGYNISVENSSFQILNHTRSSLRFSEKNMEDLQVEKDSDSLSLHYKIQDIQAMEYEVLSPYFHQNAPRLVVALKGFHLEGINGSAGNWEEFGKWQYENLVKGHDDLPQETINKITLLTKDAKSLEEKARIIYEYVQNSTRYVAIALGIGGWEPAYAGEVDKLGYGDCKGLTNYTMALLKSQDIEAYYTIVHSGEKLDIDPDFTKIQGNHVILNIPREEKEDIWLECTNQFFPFDYLGDFTDDRFVLRLTPEGGEIIKTREYSAEDNLEEIHCTVELQSEGGFLANFERSSTGIPYGDIYPLERQQEKDQKEYYRSEWAHIQNISFDSISFSNNKEAIRFTEKLKFRGDRFAIKAGNRFLLPLNFVKNERIKLREIENRKYPVRISRGKTYADTFRYKIPAEYEVEALPEGSAITSEFGNSKIEIKMEEGEDGVMLVVKKFLQINKGEWSSEKYEDFREFIGAVEEMNNLKAVIVTKS</sequence>